<name>A0A6G0YTL8_APHCR</name>
<evidence type="ECO:0000313" key="2">
    <source>
        <dbReference type="Proteomes" id="UP000478052"/>
    </source>
</evidence>
<dbReference type="EMBL" id="VUJU01002493">
    <property type="protein sequence ID" value="KAF0761091.1"/>
    <property type="molecule type" value="Genomic_DNA"/>
</dbReference>
<evidence type="ECO:0000313" key="1">
    <source>
        <dbReference type="EMBL" id="KAF0761091.1"/>
    </source>
</evidence>
<dbReference type="AlphaFoldDB" id="A0A6G0YTL8"/>
<dbReference type="Proteomes" id="UP000478052">
    <property type="component" value="Unassembled WGS sequence"/>
</dbReference>
<gene>
    <name evidence="1" type="ORF">FWK35_00015344</name>
</gene>
<organism evidence="1 2">
    <name type="scientific">Aphis craccivora</name>
    <name type="common">Cowpea aphid</name>
    <dbReference type="NCBI Taxonomy" id="307492"/>
    <lineage>
        <taxon>Eukaryota</taxon>
        <taxon>Metazoa</taxon>
        <taxon>Ecdysozoa</taxon>
        <taxon>Arthropoda</taxon>
        <taxon>Hexapoda</taxon>
        <taxon>Insecta</taxon>
        <taxon>Pterygota</taxon>
        <taxon>Neoptera</taxon>
        <taxon>Paraneoptera</taxon>
        <taxon>Hemiptera</taxon>
        <taxon>Sternorrhyncha</taxon>
        <taxon>Aphidomorpha</taxon>
        <taxon>Aphidoidea</taxon>
        <taxon>Aphididae</taxon>
        <taxon>Aphidini</taxon>
        <taxon>Aphis</taxon>
        <taxon>Aphis</taxon>
    </lineage>
</organism>
<reference evidence="1 2" key="1">
    <citation type="submission" date="2019-08" db="EMBL/GenBank/DDBJ databases">
        <title>Whole genome of Aphis craccivora.</title>
        <authorList>
            <person name="Voronova N.V."/>
            <person name="Shulinski R.S."/>
            <person name="Bandarenka Y.V."/>
            <person name="Zhorov D.G."/>
            <person name="Warner D."/>
        </authorList>
    </citation>
    <scope>NUCLEOTIDE SEQUENCE [LARGE SCALE GENOMIC DNA]</scope>
    <source>
        <strain evidence="1">180601</strain>
        <tissue evidence="1">Whole Body</tissue>
    </source>
</reference>
<dbReference type="OrthoDB" id="8016075at2759"/>
<accession>A0A6G0YTL8</accession>
<comment type="caution">
    <text evidence="1">The sequence shown here is derived from an EMBL/GenBank/DDBJ whole genome shotgun (WGS) entry which is preliminary data.</text>
</comment>
<sequence length="203" mass="23181">MTTNPELYRALVHFLRDQKAEFHTFQFKEDKLLRVVIRNLHPTTPTKLIKFELEMRLFEVRQVSIIQHAVSEHMMSDCPNSRDAPPKCALCSGDHLSNYKGCSIYRDLQRRKKPMPNNQRAKSINPKNIHVQKTQPVKASSTHPPAANYTYAQATSNSNANNTVPPPPNINILLASFMIEFKHLISPLITLLTKVVSNLLDKK</sequence>
<protein>
    <submittedName>
        <fullName evidence="1">Nucleic-acid-binding protein</fullName>
    </submittedName>
</protein>
<proteinExistence type="predicted"/>
<keyword evidence="2" id="KW-1185">Reference proteome</keyword>